<dbReference type="InterPro" id="IPR045851">
    <property type="entry name" value="AMP-bd_C_sf"/>
</dbReference>
<dbReference type="EMBL" id="JAGMWT010000003">
    <property type="protein sequence ID" value="KAH7131834.1"/>
    <property type="molecule type" value="Genomic_DNA"/>
</dbReference>
<evidence type="ECO:0000313" key="2">
    <source>
        <dbReference type="EMBL" id="KAH7131834.1"/>
    </source>
</evidence>
<reference evidence="2" key="1">
    <citation type="journal article" date="2021" name="Nat. Commun.">
        <title>Genetic determinants of endophytism in the Arabidopsis root mycobiome.</title>
        <authorList>
            <person name="Mesny F."/>
            <person name="Miyauchi S."/>
            <person name="Thiergart T."/>
            <person name="Pickel B."/>
            <person name="Atanasova L."/>
            <person name="Karlsson M."/>
            <person name="Huettel B."/>
            <person name="Barry K.W."/>
            <person name="Haridas S."/>
            <person name="Chen C."/>
            <person name="Bauer D."/>
            <person name="Andreopoulos W."/>
            <person name="Pangilinan J."/>
            <person name="LaButti K."/>
            <person name="Riley R."/>
            <person name="Lipzen A."/>
            <person name="Clum A."/>
            <person name="Drula E."/>
            <person name="Henrissat B."/>
            <person name="Kohler A."/>
            <person name="Grigoriev I.V."/>
            <person name="Martin F.M."/>
            <person name="Hacquard S."/>
        </authorList>
    </citation>
    <scope>NUCLEOTIDE SEQUENCE</scope>
    <source>
        <strain evidence="2">MPI-CAGE-CH-0243</strain>
    </source>
</reference>
<dbReference type="PANTHER" id="PTHR42921:SF4">
    <property type="entry name" value="ACETOACETYL-COA SYNTHASE (AFU_ORTHOLOGUE AFUA_8G04770)"/>
    <property type="match status" value="1"/>
</dbReference>
<dbReference type="NCBIfam" id="NF002937">
    <property type="entry name" value="PRK03584.1"/>
    <property type="match status" value="1"/>
</dbReference>
<dbReference type="PANTHER" id="PTHR42921">
    <property type="entry name" value="ACETOACETYL-COA SYNTHETASE"/>
    <property type="match status" value="1"/>
</dbReference>
<organism evidence="2 3">
    <name type="scientific">Dendryphion nanum</name>
    <dbReference type="NCBI Taxonomy" id="256645"/>
    <lineage>
        <taxon>Eukaryota</taxon>
        <taxon>Fungi</taxon>
        <taxon>Dikarya</taxon>
        <taxon>Ascomycota</taxon>
        <taxon>Pezizomycotina</taxon>
        <taxon>Dothideomycetes</taxon>
        <taxon>Pleosporomycetidae</taxon>
        <taxon>Pleosporales</taxon>
        <taxon>Torulaceae</taxon>
        <taxon>Dendryphion</taxon>
    </lineage>
</organism>
<name>A0A9P9E731_9PLEO</name>
<dbReference type="PROSITE" id="PS00455">
    <property type="entry name" value="AMP_BINDING"/>
    <property type="match status" value="1"/>
</dbReference>
<dbReference type="InterPro" id="IPR020845">
    <property type="entry name" value="AMP-binding_CS"/>
</dbReference>
<sequence>MDSTNSQPLWKPKDSHETNVAKFTKYVNKKRGLNLNSYNDLYEWSTDPETLREFWRDAYQFLEIAPAGQQPRGETITTEHGGSMFPPPRFFPEETFNLAELLLRNQDDSQVAIHFFHEGMDNLEAVTWKALRERVRKAYNAMDSCGIGSGDRVAAVISNSVDAIVLCLATISLGAVWSSSSPDMGPRAIIDRYTQIKPKLVFADSGYIYANKRFDLSGNIKAWSKELAKTNENLSSVVVLPGWNSTISIDSLSRCMHWNAFVKLGGNKELVMKPFPFSHPAFILFSSGTTGPPKCIVHCAGGVALKVKTDSQIQHDVRKDDVVFQYTTTGWVMWVLNLINLSTASSMLLYDGSPFHPRPDILLKLAESVGVTVFGTSPRYLSELRDRGIHPRRDYKIHGIRIVTSTGSVLSDELYEWFYGGAFPDQTHLISMSGGTDIAGSFVGGTPLLPVYKGEVQVRALGMAVDIFDPVADKPTPVTEPECPGELVCTQPFPSQPLEFYGKAGLEKYNASYFQRFGNGVWCQGDFIQAYKKTGGIRMLGRSDGVLNPSGVRFGSAEIYAVTDRFDELEDSICVGQRRKGDLDERVLLFIRLKSNQKFTPDLVSRIKRAIREKYSAKHVPQFIFAVAAIPYTMNGKKCELNVKQIVSGVAAQVSGTVANPESLKGFEPYVRLRKDGTLGPRGQKL</sequence>
<protein>
    <submittedName>
        <fullName evidence="2">Acetoacetyl-synthase</fullName>
    </submittedName>
</protein>
<accession>A0A9P9E731</accession>
<dbReference type="Gene3D" id="3.40.50.12780">
    <property type="entry name" value="N-terminal domain of ligase-like"/>
    <property type="match status" value="1"/>
</dbReference>
<feature type="domain" description="AMP-dependent synthetase/ligase" evidence="1">
    <location>
        <begin position="112"/>
        <end position="492"/>
    </location>
</feature>
<dbReference type="InterPro" id="IPR005914">
    <property type="entry name" value="Acac_CoA_synth"/>
</dbReference>
<gene>
    <name evidence="2" type="ORF">B0J11DRAFT_427213</name>
</gene>
<dbReference type="OrthoDB" id="10253869at2759"/>
<dbReference type="AlphaFoldDB" id="A0A9P9E731"/>
<evidence type="ECO:0000313" key="3">
    <source>
        <dbReference type="Proteomes" id="UP000700596"/>
    </source>
</evidence>
<dbReference type="InterPro" id="IPR000873">
    <property type="entry name" value="AMP-dep_synth/lig_dom"/>
</dbReference>
<dbReference type="InterPro" id="IPR042099">
    <property type="entry name" value="ANL_N_sf"/>
</dbReference>
<dbReference type="NCBIfam" id="TIGR01217">
    <property type="entry name" value="ac_ac_CoA_syn"/>
    <property type="match status" value="1"/>
</dbReference>
<keyword evidence="3" id="KW-1185">Reference proteome</keyword>
<evidence type="ECO:0000259" key="1">
    <source>
        <dbReference type="Pfam" id="PF00501"/>
    </source>
</evidence>
<dbReference type="Pfam" id="PF00501">
    <property type="entry name" value="AMP-binding"/>
    <property type="match status" value="1"/>
</dbReference>
<comment type="caution">
    <text evidence="2">The sequence shown here is derived from an EMBL/GenBank/DDBJ whole genome shotgun (WGS) entry which is preliminary data.</text>
</comment>
<dbReference type="GO" id="GO:0006629">
    <property type="term" value="P:lipid metabolic process"/>
    <property type="evidence" value="ECO:0007669"/>
    <property type="project" value="InterPro"/>
</dbReference>
<dbReference type="Gene3D" id="3.30.300.30">
    <property type="match status" value="1"/>
</dbReference>
<dbReference type="Proteomes" id="UP000700596">
    <property type="component" value="Unassembled WGS sequence"/>
</dbReference>
<dbReference type="SUPFAM" id="SSF56801">
    <property type="entry name" value="Acetyl-CoA synthetase-like"/>
    <property type="match status" value="1"/>
</dbReference>
<dbReference type="GO" id="GO:0030729">
    <property type="term" value="F:acetoacetate-CoA ligase activity"/>
    <property type="evidence" value="ECO:0007669"/>
    <property type="project" value="InterPro"/>
</dbReference>
<proteinExistence type="predicted"/>